<sequence length="326" mass="36742">MLKIYKDKDADLKYLKGVPIAIIGYGSQGKAQALNLRDSRLQVMVGLPKKSKSIRTARKDGFEVYPTDEAVRLGEIISVLAPDHQHKKIYDEYMKENLSAGKTLLFACGFSIYFKLVLPPRDVDVIMVAPHAPGEMMRKFFLEKKGVPCFFAVQQNYSGKGKKKALAYAKAIGCTKAGAIQTTFRDEAIGDLFGEQVVLCGGLTELLKAGFEVLVESGLSRENAYLECVHQLDFIVNTIKSHGIAGMFDRISKTAEYGSYQAGKRVIDNRVKKEMRKILKEIEDGSFAKRWMKECETGMKNYLNMKRMTSEHPIERTSKRIRDLMK</sequence>
<evidence type="ECO:0000256" key="8">
    <source>
        <dbReference type="ARBA" id="ARBA00023002"/>
    </source>
</evidence>
<comment type="pathway">
    <text evidence="3">Amino-acid biosynthesis; L-isoleucine biosynthesis; L-isoleucine from 2-oxobutanoate: step 2/4.</text>
</comment>
<dbReference type="Gene3D" id="6.10.240.10">
    <property type="match status" value="1"/>
</dbReference>
<feature type="binding site" evidence="11">
    <location>
        <position position="191"/>
    </location>
    <ligand>
        <name>Mg(2+)</name>
        <dbReference type="ChEBI" id="CHEBI:18420"/>
        <label>1</label>
    </ligand>
</feature>
<dbReference type="GO" id="GO:0009099">
    <property type="term" value="P:L-valine biosynthetic process"/>
    <property type="evidence" value="ECO:0007669"/>
    <property type="project" value="UniProtKB-UniRule"/>
</dbReference>
<keyword evidence="9 11" id="KW-0100">Branched-chain amino acid biosynthesis</keyword>
<evidence type="ECO:0000256" key="11">
    <source>
        <dbReference type="PROSITE-ProRule" id="PRU01198"/>
    </source>
</evidence>
<dbReference type="InterPro" id="IPR036291">
    <property type="entry name" value="NAD(P)-bd_dom_sf"/>
</dbReference>
<keyword evidence="6 11" id="KW-0479">Metal-binding</keyword>
<dbReference type="PIRSF" id="PIRSF000116">
    <property type="entry name" value="IlvC_gammaproteo"/>
    <property type="match status" value="1"/>
</dbReference>
<evidence type="ECO:0000256" key="3">
    <source>
        <dbReference type="ARBA" id="ARBA00004885"/>
    </source>
</evidence>
<dbReference type="Pfam" id="PF07991">
    <property type="entry name" value="KARI_N"/>
    <property type="match status" value="1"/>
</dbReference>
<organism evidence="14 15">
    <name type="scientific">candidate division WOR-1 bacterium DG_54_3</name>
    <dbReference type="NCBI Taxonomy" id="1703775"/>
    <lineage>
        <taxon>Bacteria</taxon>
        <taxon>Bacillati</taxon>
        <taxon>Saganbacteria</taxon>
    </lineage>
</organism>
<dbReference type="AlphaFoldDB" id="A0A0S7XTA3"/>
<protein>
    <recommendedName>
        <fullName evidence="10">Ketol-acid reductoisomerase</fullName>
        <ecNumber evidence="10">1.1.1.86</ecNumber>
    </recommendedName>
</protein>
<accession>A0A0S7XTA3</accession>
<keyword evidence="8 11" id="KW-0560">Oxidoreductase</keyword>
<dbReference type="UniPathway" id="UPA00047">
    <property type="reaction ID" value="UER00056"/>
</dbReference>
<evidence type="ECO:0000256" key="1">
    <source>
        <dbReference type="ARBA" id="ARBA00001946"/>
    </source>
</evidence>
<evidence type="ECO:0000313" key="14">
    <source>
        <dbReference type="EMBL" id="KPJ65717.1"/>
    </source>
</evidence>
<dbReference type="GO" id="GO:0016853">
    <property type="term" value="F:isomerase activity"/>
    <property type="evidence" value="ECO:0007669"/>
    <property type="project" value="UniProtKB-KW"/>
</dbReference>
<dbReference type="SUPFAM" id="SSF51735">
    <property type="entry name" value="NAD(P)-binding Rossmann-fold domains"/>
    <property type="match status" value="1"/>
</dbReference>
<evidence type="ECO:0000256" key="6">
    <source>
        <dbReference type="ARBA" id="ARBA00022723"/>
    </source>
</evidence>
<dbReference type="UniPathway" id="UPA00049">
    <property type="reaction ID" value="UER00060"/>
</dbReference>
<evidence type="ECO:0000256" key="10">
    <source>
        <dbReference type="NCBIfam" id="TIGR00465"/>
    </source>
</evidence>
<feature type="binding site" evidence="11">
    <location>
        <position position="191"/>
    </location>
    <ligand>
        <name>Mg(2+)</name>
        <dbReference type="ChEBI" id="CHEBI:18420"/>
        <label>2</label>
    </ligand>
</feature>
<evidence type="ECO:0000256" key="9">
    <source>
        <dbReference type="ARBA" id="ARBA00023304"/>
    </source>
</evidence>
<feature type="binding site" evidence="11">
    <location>
        <position position="195"/>
    </location>
    <ligand>
        <name>Mg(2+)</name>
        <dbReference type="ChEBI" id="CHEBI:18420"/>
        <label>1</label>
    </ligand>
</feature>
<evidence type="ECO:0000256" key="5">
    <source>
        <dbReference type="ARBA" id="ARBA00022605"/>
    </source>
</evidence>
<dbReference type="NCBIfam" id="NF004017">
    <property type="entry name" value="PRK05479.1"/>
    <property type="match status" value="1"/>
</dbReference>
<evidence type="ECO:0000256" key="4">
    <source>
        <dbReference type="ARBA" id="ARBA00010318"/>
    </source>
</evidence>
<dbReference type="GO" id="GO:0009097">
    <property type="term" value="P:isoleucine biosynthetic process"/>
    <property type="evidence" value="ECO:0007669"/>
    <property type="project" value="UniProtKB-UniRule"/>
</dbReference>
<comment type="pathway">
    <text evidence="2">Amino-acid biosynthesis; L-valine biosynthesis; L-valine from pyruvate: step 2/4.</text>
</comment>
<dbReference type="Pfam" id="PF01450">
    <property type="entry name" value="KARI_C"/>
    <property type="match status" value="1"/>
</dbReference>
<dbReference type="PANTHER" id="PTHR21371:SF1">
    <property type="entry name" value="KETOL-ACID REDUCTOISOMERASE, MITOCHONDRIAL"/>
    <property type="match status" value="1"/>
</dbReference>
<evidence type="ECO:0000256" key="2">
    <source>
        <dbReference type="ARBA" id="ARBA00004864"/>
    </source>
</evidence>
<comment type="caution">
    <text evidence="14">The sequence shown here is derived from an EMBL/GenBank/DDBJ whole genome shotgun (WGS) entry which is preliminary data.</text>
</comment>
<gene>
    <name evidence="14" type="ORF">AMJ44_09640</name>
</gene>
<feature type="domain" description="KARI N-terminal Rossmann" evidence="12">
    <location>
        <begin position="2"/>
        <end position="182"/>
    </location>
</feature>
<dbReference type="Gene3D" id="3.40.50.720">
    <property type="entry name" value="NAD(P)-binding Rossmann-like Domain"/>
    <property type="match status" value="1"/>
</dbReference>
<comment type="cofactor">
    <cofactor evidence="1">
        <name>Mg(2+)</name>
        <dbReference type="ChEBI" id="CHEBI:18420"/>
    </cofactor>
</comment>
<dbReference type="EC" id="1.1.1.86" evidence="10"/>
<dbReference type="InterPro" id="IPR008927">
    <property type="entry name" value="6-PGluconate_DH-like_C_sf"/>
</dbReference>
<keyword evidence="5 11" id="KW-0028">Amino-acid biosynthesis</keyword>
<dbReference type="NCBIfam" id="TIGR00465">
    <property type="entry name" value="ilvC"/>
    <property type="match status" value="1"/>
</dbReference>
<dbReference type="InterPro" id="IPR014359">
    <property type="entry name" value="KARI_prok"/>
</dbReference>
<dbReference type="SUPFAM" id="SSF48179">
    <property type="entry name" value="6-phosphogluconate dehydrogenase C-terminal domain-like"/>
    <property type="match status" value="1"/>
</dbReference>
<dbReference type="PANTHER" id="PTHR21371">
    <property type="entry name" value="KETOL-ACID REDUCTOISOMERASE, MITOCHONDRIAL"/>
    <property type="match status" value="1"/>
</dbReference>
<dbReference type="Proteomes" id="UP000051861">
    <property type="component" value="Unassembled WGS sequence"/>
</dbReference>
<dbReference type="PROSITE" id="PS51851">
    <property type="entry name" value="KARI_C"/>
    <property type="match status" value="1"/>
</dbReference>
<feature type="domain" description="KARI C-terminal knotted" evidence="13">
    <location>
        <begin position="183"/>
        <end position="326"/>
    </location>
</feature>
<dbReference type="PATRIC" id="fig|1703775.3.peg.371"/>
<keyword evidence="7 11" id="KW-0460">Magnesium</keyword>
<evidence type="ECO:0000259" key="13">
    <source>
        <dbReference type="PROSITE" id="PS51851"/>
    </source>
</evidence>
<dbReference type="InterPro" id="IPR000506">
    <property type="entry name" value="KARI_C"/>
</dbReference>
<evidence type="ECO:0000256" key="7">
    <source>
        <dbReference type="ARBA" id="ARBA00022842"/>
    </source>
</evidence>
<comment type="similarity">
    <text evidence="4 11">Belongs to the ketol-acid reductoisomerase family.</text>
</comment>
<evidence type="ECO:0000259" key="12">
    <source>
        <dbReference type="PROSITE" id="PS51850"/>
    </source>
</evidence>
<reference evidence="14 15" key="1">
    <citation type="journal article" date="2015" name="Microbiome">
        <title>Genomic resolution of linkages in carbon, nitrogen, and sulfur cycling among widespread estuary sediment bacteria.</title>
        <authorList>
            <person name="Baker B.J."/>
            <person name="Lazar C.S."/>
            <person name="Teske A.P."/>
            <person name="Dick G.J."/>
        </authorList>
    </citation>
    <scope>NUCLEOTIDE SEQUENCE [LARGE SCALE GENOMIC DNA]</scope>
    <source>
        <strain evidence="14">DG_54_3</strain>
    </source>
</reference>
<dbReference type="GO" id="GO:0050661">
    <property type="term" value="F:NADP binding"/>
    <property type="evidence" value="ECO:0007669"/>
    <property type="project" value="InterPro"/>
</dbReference>
<dbReference type="InterPro" id="IPR013023">
    <property type="entry name" value="KARI"/>
</dbReference>
<dbReference type="PROSITE" id="PS51850">
    <property type="entry name" value="KARI_N"/>
    <property type="match status" value="1"/>
</dbReference>
<evidence type="ECO:0000313" key="15">
    <source>
        <dbReference type="Proteomes" id="UP000051861"/>
    </source>
</evidence>
<proteinExistence type="inferred from homology"/>
<dbReference type="InterPro" id="IPR013116">
    <property type="entry name" value="KARI_N"/>
</dbReference>
<name>A0A0S7XTA3_UNCSA</name>
<dbReference type="EMBL" id="LIZX01000105">
    <property type="protein sequence ID" value="KPJ65717.1"/>
    <property type="molecule type" value="Genomic_DNA"/>
</dbReference>
<dbReference type="GO" id="GO:0046872">
    <property type="term" value="F:metal ion binding"/>
    <property type="evidence" value="ECO:0007669"/>
    <property type="project" value="UniProtKB-UniRule"/>
</dbReference>
<keyword evidence="14" id="KW-0413">Isomerase</keyword>
<dbReference type="GO" id="GO:0004455">
    <property type="term" value="F:ketol-acid reductoisomerase activity"/>
    <property type="evidence" value="ECO:0007669"/>
    <property type="project" value="UniProtKB-UniRule"/>
</dbReference>
<comment type="caution">
    <text evidence="11">Lacks conserved residue(s) required for the propagation of feature annotation.</text>
</comment>